<keyword evidence="4" id="KW-1185">Reference proteome</keyword>
<dbReference type="SUPFAM" id="SSF53092">
    <property type="entry name" value="Creatinase/prolidase N-terminal domain"/>
    <property type="match status" value="1"/>
</dbReference>
<dbReference type="STRING" id="39692.BST38_02845"/>
<feature type="domain" description="Peptidase M24" evidence="1">
    <location>
        <begin position="162"/>
        <end position="366"/>
    </location>
</feature>
<evidence type="ECO:0000259" key="2">
    <source>
        <dbReference type="Pfam" id="PF01321"/>
    </source>
</evidence>
<evidence type="ECO:0000313" key="4">
    <source>
        <dbReference type="Proteomes" id="UP000252008"/>
    </source>
</evidence>
<dbReference type="Pfam" id="PF00557">
    <property type="entry name" value="Peptidase_M24"/>
    <property type="match status" value="1"/>
</dbReference>
<dbReference type="Proteomes" id="UP000252008">
    <property type="component" value="Unassembled WGS sequence"/>
</dbReference>
<reference evidence="3 4" key="1">
    <citation type="submission" date="2018-05" db="EMBL/GenBank/DDBJ databases">
        <authorList>
            <consortium name="IHU Genomes"/>
        </authorList>
    </citation>
    <scope>NUCLEOTIDE SEQUENCE [LARGE SCALE GENOMIC DNA]</scope>
    <source>
        <strain evidence="3 4">P7335</strain>
    </source>
</reference>
<name>A0A375YS98_MYCPF</name>
<evidence type="ECO:0000313" key="3">
    <source>
        <dbReference type="EMBL" id="SRX84028.1"/>
    </source>
</evidence>
<dbReference type="PANTHER" id="PTHR46112">
    <property type="entry name" value="AMINOPEPTIDASE"/>
    <property type="match status" value="1"/>
</dbReference>
<proteinExistence type="predicted"/>
<dbReference type="PANTHER" id="PTHR46112:SF2">
    <property type="entry name" value="XAA-PRO AMINOPEPTIDASE P-RELATED"/>
    <property type="match status" value="1"/>
</dbReference>
<dbReference type="RefSeq" id="WP_083141742.1">
    <property type="nucleotide sequence ID" value="NZ_MVID01000002.1"/>
</dbReference>
<dbReference type="CDD" id="cd01066">
    <property type="entry name" value="APP_MetAP"/>
    <property type="match status" value="1"/>
</dbReference>
<dbReference type="AlphaFoldDB" id="A0A375YS98"/>
<dbReference type="InterPro" id="IPR029149">
    <property type="entry name" value="Creatin/AminoP/Spt16_N"/>
</dbReference>
<dbReference type="InterPro" id="IPR050659">
    <property type="entry name" value="Peptidase_M24B"/>
</dbReference>
<organism evidence="3 4">
    <name type="scientific">Mycolicibacterium parafortuitum</name>
    <name type="common">Mycobacterium parafortuitum</name>
    <dbReference type="NCBI Taxonomy" id="39692"/>
    <lineage>
        <taxon>Bacteria</taxon>
        <taxon>Bacillati</taxon>
        <taxon>Actinomycetota</taxon>
        <taxon>Actinomycetes</taxon>
        <taxon>Mycobacteriales</taxon>
        <taxon>Mycobacteriaceae</taxon>
        <taxon>Mycolicibacterium</taxon>
    </lineage>
</organism>
<dbReference type="EMBL" id="UEGS01000001">
    <property type="protein sequence ID" value="SRX84028.1"/>
    <property type="molecule type" value="Genomic_DNA"/>
</dbReference>
<dbReference type="InterPro" id="IPR036005">
    <property type="entry name" value="Creatinase/aminopeptidase-like"/>
</dbReference>
<evidence type="ECO:0000259" key="1">
    <source>
        <dbReference type="Pfam" id="PF00557"/>
    </source>
</evidence>
<gene>
    <name evidence="3" type="ORF">MPP7335_05817</name>
</gene>
<sequence length="383" mass="41597">MSLIPQQLHFSVEEYRARLLRTQAEMQRSGLDALLLHQPENIAWLGGFWHDGFFAYHSLIIPADGEPILIERALEDPVAQELSWVDDRRGYFDGEDAEALAAAAVSEVTAVGGRIGVELDSAFLPVTRYRRLAELLPGRELLGHGDIVEELRQIKSAQEIAYIRTAGQIASAAVAAGLQTAQPGATELDVAAAVAQAQADHGHDSFFGGLGGTICSGWRTIQLHGQQTGRTLAPGDRIRLELPGIHRQYWAKQMRSTMLGRPDDGLLRAHEILRIAQDSAIAAMAPGVPAAHIAELCRRPVLDAGLTDRYENRVGYGLGLQFHPTSGDFALDIDHRTNRKLEAGMVFHMLLFAAGAAISETVVVTDNGCEVLTIGDRSLPRIG</sequence>
<dbReference type="Gene3D" id="3.40.350.10">
    <property type="entry name" value="Creatinase/prolidase N-terminal domain"/>
    <property type="match status" value="1"/>
</dbReference>
<dbReference type="SUPFAM" id="SSF55920">
    <property type="entry name" value="Creatinase/aminopeptidase"/>
    <property type="match status" value="1"/>
</dbReference>
<protein>
    <submittedName>
        <fullName evidence="3">Dipeptidase [Mesorhizobium loti]</fullName>
    </submittedName>
</protein>
<dbReference type="Pfam" id="PF01321">
    <property type="entry name" value="Creatinase_N"/>
    <property type="match status" value="1"/>
</dbReference>
<dbReference type="InterPro" id="IPR000587">
    <property type="entry name" value="Creatinase_N"/>
</dbReference>
<feature type="domain" description="Creatinase N-terminal" evidence="2">
    <location>
        <begin position="18"/>
        <end position="154"/>
    </location>
</feature>
<accession>A0A375YS98</accession>
<dbReference type="InterPro" id="IPR000994">
    <property type="entry name" value="Pept_M24"/>
</dbReference>
<dbReference type="Gene3D" id="3.90.230.10">
    <property type="entry name" value="Creatinase/methionine aminopeptidase superfamily"/>
    <property type="match status" value="1"/>
</dbReference>